<dbReference type="InterPro" id="IPR015424">
    <property type="entry name" value="PyrdxlP-dep_Trfase"/>
</dbReference>
<name>A0A5C6B0R0_9BACT</name>
<proteinExistence type="inferred from homology"/>
<evidence type="ECO:0000256" key="2">
    <source>
        <dbReference type="RuleBase" id="RU004508"/>
    </source>
</evidence>
<dbReference type="AlphaFoldDB" id="A0A5C6B0R0"/>
<dbReference type="Gene3D" id="3.90.1150.10">
    <property type="entry name" value="Aspartate Aminotransferase, domain 1"/>
    <property type="match status" value="1"/>
</dbReference>
<dbReference type="PIRSF" id="PIRSF000390">
    <property type="entry name" value="PLP_StrS"/>
    <property type="match status" value="1"/>
</dbReference>
<dbReference type="InterPro" id="IPR015421">
    <property type="entry name" value="PyrdxlP-dep_Trfase_major"/>
</dbReference>
<dbReference type="PANTHER" id="PTHR30244">
    <property type="entry name" value="TRANSAMINASE"/>
    <property type="match status" value="1"/>
</dbReference>
<keyword evidence="4" id="KW-1185">Reference proteome</keyword>
<sequence>MNHHSVSWESSASLQDCRRVLEQIYENRYFTNHGPLAQRLESRLEELLGVGNVIAVGNESLALLIALAGFQVSGDVVVPAFCGQAAVETCAWLKLPVRQCDVDPLTHQPSLDSLRRVIDKQVAAVCLVETWGNRCDPAILQWLGEQGIAVVIQALDSFASRSEEGHVCQSPHVVTVFGLGPERIVSSLQGGLIATSDDALGEVFRNIRSSYGTRQKVDVIATCNGRFSEFQAGVGLRSLSRLLDTLVRNQAVAEIYQAKLGDVKGLSLYGFPGTVAPNHQCCPVIVSGDFSVTRNELVRRLTERGFPVHVVKPSCGTFPLTDRLQRELMLLPVARDSYENSEQSQRIATQVADAIIELA</sequence>
<gene>
    <name evidence="3" type="primary">vioA_2</name>
    <name evidence="3" type="ORF">Pla52n_14680</name>
</gene>
<comment type="caution">
    <text evidence="3">The sequence shown here is derived from an EMBL/GenBank/DDBJ whole genome shotgun (WGS) entry which is preliminary data.</text>
</comment>
<dbReference type="GO" id="GO:0030170">
    <property type="term" value="F:pyridoxal phosphate binding"/>
    <property type="evidence" value="ECO:0007669"/>
    <property type="project" value="TreeGrafter"/>
</dbReference>
<dbReference type="InterPro" id="IPR015422">
    <property type="entry name" value="PyrdxlP-dep_Trfase_small"/>
</dbReference>
<evidence type="ECO:0000313" key="4">
    <source>
        <dbReference type="Proteomes" id="UP000320176"/>
    </source>
</evidence>
<dbReference type="PANTHER" id="PTHR30244:SF34">
    <property type="entry name" value="DTDP-4-AMINO-4,6-DIDEOXYGALACTOSE TRANSAMINASE"/>
    <property type="match status" value="1"/>
</dbReference>
<dbReference type="Pfam" id="PF01041">
    <property type="entry name" value="DegT_DnrJ_EryC1"/>
    <property type="match status" value="1"/>
</dbReference>
<dbReference type="InterPro" id="IPR000653">
    <property type="entry name" value="DegT/StrS_aminotransferase"/>
</dbReference>
<dbReference type="SUPFAM" id="SSF53383">
    <property type="entry name" value="PLP-dependent transferases"/>
    <property type="match status" value="1"/>
</dbReference>
<organism evidence="3 4">
    <name type="scientific">Stieleria varia</name>
    <dbReference type="NCBI Taxonomy" id="2528005"/>
    <lineage>
        <taxon>Bacteria</taxon>
        <taxon>Pseudomonadati</taxon>
        <taxon>Planctomycetota</taxon>
        <taxon>Planctomycetia</taxon>
        <taxon>Pirellulales</taxon>
        <taxon>Pirellulaceae</taxon>
        <taxon>Stieleria</taxon>
    </lineage>
</organism>
<protein>
    <submittedName>
        <fullName evidence="3">dTDP-4-amino-4,6-dideoxy-D-glucose transaminase</fullName>
        <ecNumber evidence="3">2.6.1.33</ecNumber>
    </submittedName>
</protein>
<evidence type="ECO:0000313" key="3">
    <source>
        <dbReference type="EMBL" id="TWU05753.1"/>
    </source>
</evidence>
<accession>A0A5C6B0R0</accession>
<dbReference type="Proteomes" id="UP000320176">
    <property type="component" value="Unassembled WGS sequence"/>
</dbReference>
<reference evidence="3 4" key="1">
    <citation type="submission" date="2019-02" db="EMBL/GenBank/DDBJ databases">
        <title>Deep-cultivation of Planctomycetes and their phenomic and genomic characterization uncovers novel biology.</title>
        <authorList>
            <person name="Wiegand S."/>
            <person name="Jogler M."/>
            <person name="Boedeker C."/>
            <person name="Pinto D."/>
            <person name="Vollmers J."/>
            <person name="Rivas-Marin E."/>
            <person name="Kohn T."/>
            <person name="Peeters S.H."/>
            <person name="Heuer A."/>
            <person name="Rast P."/>
            <person name="Oberbeckmann S."/>
            <person name="Bunk B."/>
            <person name="Jeske O."/>
            <person name="Meyerdierks A."/>
            <person name="Storesund J.E."/>
            <person name="Kallscheuer N."/>
            <person name="Luecker S."/>
            <person name="Lage O.M."/>
            <person name="Pohl T."/>
            <person name="Merkel B.J."/>
            <person name="Hornburger P."/>
            <person name="Mueller R.-W."/>
            <person name="Bruemmer F."/>
            <person name="Labrenz M."/>
            <person name="Spormann A.M."/>
            <person name="Op Den Camp H."/>
            <person name="Overmann J."/>
            <person name="Amann R."/>
            <person name="Jetten M.S.M."/>
            <person name="Mascher T."/>
            <person name="Medema M.H."/>
            <person name="Devos D.P."/>
            <person name="Kaster A.-K."/>
            <person name="Ovreas L."/>
            <person name="Rohde M."/>
            <person name="Galperin M.Y."/>
            <person name="Jogler C."/>
        </authorList>
    </citation>
    <scope>NUCLEOTIDE SEQUENCE [LARGE SCALE GENOMIC DNA]</scope>
    <source>
        <strain evidence="3 4">Pla52n</strain>
    </source>
</reference>
<dbReference type="EMBL" id="SJPN01000002">
    <property type="protein sequence ID" value="TWU05753.1"/>
    <property type="molecule type" value="Genomic_DNA"/>
</dbReference>
<keyword evidence="3" id="KW-0032">Aminotransferase</keyword>
<dbReference type="GO" id="GO:0000271">
    <property type="term" value="P:polysaccharide biosynthetic process"/>
    <property type="evidence" value="ECO:0007669"/>
    <property type="project" value="TreeGrafter"/>
</dbReference>
<dbReference type="RefSeq" id="WP_146518950.1">
    <property type="nucleotide sequence ID" value="NZ_CP151726.1"/>
</dbReference>
<comment type="similarity">
    <text evidence="1 2">Belongs to the DegT/DnrJ/EryC1 family.</text>
</comment>
<dbReference type="OrthoDB" id="9810913at2"/>
<evidence type="ECO:0000256" key="1">
    <source>
        <dbReference type="ARBA" id="ARBA00037999"/>
    </source>
</evidence>
<keyword evidence="3" id="KW-0808">Transferase</keyword>
<dbReference type="EC" id="2.6.1.33" evidence="3"/>
<dbReference type="GO" id="GO:0019179">
    <property type="term" value="F:dTDP-4-amino-4,6-dideoxy-D-glucose transaminase activity"/>
    <property type="evidence" value="ECO:0007669"/>
    <property type="project" value="UniProtKB-EC"/>
</dbReference>
<keyword evidence="2" id="KW-0663">Pyridoxal phosphate</keyword>
<dbReference type="Gene3D" id="3.40.640.10">
    <property type="entry name" value="Type I PLP-dependent aspartate aminotransferase-like (Major domain)"/>
    <property type="match status" value="1"/>
</dbReference>